<keyword evidence="14" id="KW-1185">Reference proteome</keyword>
<dbReference type="EMBL" id="CP088295">
    <property type="protein sequence ID" value="UUY04986.1"/>
    <property type="molecule type" value="Genomic_DNA"/>
</dbReference>
<dbReference type="CDD" id="cd01360">
    <property type="entry name" value="Adenylsuccinate_lyase_1"/>
    <property type="match status" value="1"/>
</dbReference>
<dbReference type="Gene3D" id="1.10.275.10">
    <property type="entry name" value="Fumarase/aspartase (N-terminal domain)"/>
    <property type="match status" value="1"/>
</dbReference>
<evidence type="ECO:0000256" key="1">
    <source>
        <dbReference type="ARBA" id="ARBA00004706"/>
    </source>
</evidence>
<dbReference type="SUPFAM" id="SSF48557">
    <property type="entry name" value="L-aspartase-like"/>
    <property type="match status" value="1"/>
</dbReference>
<dbReference type="PROSITE" id="PS00163">
    <property type="entry name" value="FUMARATE_LYASES"/>
    <property type="match status" value="1"/>
</dbReference>
<comment type="similarity">
    <text evidence="3 11">Belongs to the lyase 1 family. Adenylosuccinate lyase subfamily.</text>
</comment>
<evidence type="ECO:0000256" key="5">
    <source>
        <dbReference type="ARBA" id="ARBA00017058"/>
    </source>
</evidence>
<evidence type="ECO:0000256" key="10">
    <source>
        <dbReference type="NCBIfam" id="TIGR00928"/>
    </source>
</evidence>
<evidence type="ECO:0000256" key="3">
    <source>
        <dbReference type="ARBA" id="ARBA00008273"/>
    </source>
</evidence>
<evidence type="ECO:0000256" key="6">
    <source>
        <dbReference type="ARBA" id="ARBA00023239"/>
    </source>
</evidence>
<dbReference type="PRINTS" id="PR00149">
    <property type="entry name" value="FUMRATELYASE"/>
</dbReference>
<dbReference type="InterPro" id="IPR000362">
    <property type="entry name" value="Fumarate_lyase_fam"/>
</dbReference>
<dbReference type="InterPro" id="IPR020557">
    <property type="entry name" value="Fumarate_lyase_CS"/>
</dbReference>
<dbReference type="PRINTS" id="PR00145">
    <property type="entry name" value="ARGSUCLYASE"/>
</dbReference>
<dbReference type="InterPro" id="IPR024083">
    <property type="entry name" value="Fumarase/histidase_N"/>
</dbReference>
<sequence length="421" mass="46302">MIERYTRPEMGAIWTDEARMEAWRKVEVAACEAMDGPTEEDLVAIRAATFTVEAVKEREKITDHDVAAFVDELAASAGPSGRWIHYGLTSSDVLDTALALQLKAAGEIILTGARAYADALADRAREHVHTVCVGRTHGVHAEPTTFGIKLAGYAMEARRNVERLERAFAQAAVGAISGAVGTYAATSPDFERGILEGLGIAGEPVSTQVVPRDRHAEVLQAIAIAGAGMERFATEIRHLQRTEVREVEEPFRAGKQKGSSAMPHKRNPITTERITGLARVLRGYSQAGLENVALWHERDISHSGAERVILPDATITLDYMHGLALRMATGMVVHTDRMRENIDLTYGALFSQRILLALVAKGLQRDDAYRIVQESAQEAWDSRTPLRELLEREELGLDLDEIFDLGHYTRYADEIVGRLGG</sequence>
<dbReference type="Pfam" id="PF10397">
    <property type="entry name" value="ADSL_C"/>
    <property type="match status" value="1"/>
</dbReference>
<evidence type="ECO:0000313" key="14">
    <source>
        <dbReference type="Proteomes" id="UP001058860"/>
    </source>
</evidence>
<dbReference type="NCBIfam" id="TIGR00928">
    <property type="entry name" value="purB"/>
    <property type="match status" value="1"/>
</dbReference>
<comment type="pathway">
    <text evidence="1 11">Purine metabolism; IMP biosynthesis via de novo pathway; 5-amino-1-(5-phospho-D-ribosyl)imidazole-4-carboxamide from 5-amino-1-(5-phospho-D-ribosyl)imidazole-4-carboxylate: step 2/2.</text>
</comment>
<comment type="catalytic activity">
    <reaction evidence="9">
        <text>N(6)-(1,2-dicarboxyethyl)-AMP = fumarate + AMP</text>
        <dbReference type="Rhea" id="RHEA:16853"/>
        <dbReference type="ChEBI" id="CHEBI:29806"/>
        <dbReference type="ChEBI" id="CHEBI:57567"/>
        <dbReference type="ChEBI" id="CHEBI:456215"/>
        <dbReference type="EC" id="4.3.2.2"/>
    </reaction>
    <physiologicalReaction direction="left-to-right" evidence="9">
        <dbReference type="Rhea" id="RHEA:16854"/>
    </physiologicalReaction>
</comment>
<organism evidence="13 14">
    <name type="scientific">Svornostia abyssi</name>
    <dbReference type="NCBI Taxonomy" id="2898438"/>
    <lineage>
        <taxon>Bacteria</taxon>
        <taxon>Bacillati</taxon>
        <taxon>Actinomycetota</taxon>
        <taxon>Thermoleophilia</taxon>
        <taxon>Solirubrobacterales</taxon>
        <taxon>Baekduiaceae</taxon>
        <taxon>Svornostia</taxon>
    </lineage>
</organism>
<dbReference type="InterPro" id="IPR019468">
    <property type="entry name" value="AdenyloSucc_lyase_C"/>
</dbReference>
<gene>
    <name evidence="13" type="primary">purB</name>
    <name evidence="13" type="ORF">LRS13_05505</name>
</gene>
<dbReference type="PANTHER" id="PTHR43172:SF1">
    <property type="entry name" value="ADENYLOSUCCINATE LYASE"/>
    <property type="match status" value="1"/>
</dbReference>
<dbReference type="GO" id="GO:0016829">
    <property type="term" value="F:lyase activity"/>
    <property type="evidence" value="ECO:0007669"/>
    <property type="project" value="UniProtKB-KW"/>
</dbReference>
<accession>A0ABY5PJZ7</accession>
<keyword evidence="6 11" id="KW-0456">Lyase</keyword>
<evidence type="ECO:0000256" key="9">
    <source>
        <dbReference type="ARBA" id="ARBA00049115"/>
    </source>
</evidence>
<evidence type="ECO:0000259" key="12">
    <source>
        <dbReference type="SMART" id="SM00998"/>
    </source>
</evidence>
<evidence type="ECO:0000256" key="4">
    <source>
        <dbReference type="ARBA" id="ARBA00012339"/>
    </source>
</evidence>
<evidence type="ECO:0000256" key="2">
    <source>
        <dbReference type="ARBA" id="ARBA00004734"/>
    </source>
</evidence>
<dbReference type="InterPro" id="IPR022761">
    <property type="entry name" value="Fumarate_lyase_N"/>
</dbReference>
<feature type="domain" description="Adenylosuccinate lyase C-terminal" evidence="12">
    <location>
        <begin position="346"/>
        <end position="420"/>
    </location>
</feature>
<dbReference type="Gene3D" id="1.10.40.30">
    <property type="entry name" value="Fumarase/aspartase (C-terminal domain)"/>
    <property type="match status" value="1"/>
</dbReference>
<dbReference type="InterPro" id="IPR004769">
    <property type="entry name" value="Pur_lyase"/>
</dbReference>
<proteinExistence type="inferred from homology"/>
<keyword evidence="11" id="KW-0658">Purine biosynthesis</keyword>
<comment type="catalytic activity">
    <reaction evidence="7">
        <text>(2S)-2-[5-amino-1-(5-phospho-beta-D-ribosyl)imidazole-4-carboxamido]succinate = 5-amino-1-(5-phospho-beta-D-ribosyl)imidazole-4-carboxamide + fumarate</text>
        <dbReference type="Rhea" id="RHEA:23920"/>
        <dbReference type="ChEBI" id="CHEBI:29806"/>
        <dbReference type="ChEBI" id="CHEBI:58443"/>
        <dbReference type="ChEBI" id="CHEBI:58475"/>
        <dbReference type="EC" id="4.3.2.2"/>
    </reaction>
    <physiologicalReaction direction="left-to-right" evidence="7">
        <dbReference type="Rhea" id="RHEA:23921"/>
    </physiologicalReaction>
</comment>
<dbReference type="Pfam" id="PF00206">
    <property type="entry name" value="Lyase_1"/>
    <property type="match status" value="1"/>
</dbReference>
<dbReference type="PANTHER" id="PTHR43172">
    <property type="entry name" value="ADENYLOSUCCINATE LYASE"/>
    <property type="match status" value="1"/>
</dbReference>
<name>A0ABY5PJZ7_9ACTN</name>
<dbReference type="RefSeq" id="WP_353865459.1">
    <property type="nucleotide sequence ID" value="NZ_CP088295.1"/>
</dbReference>
<dbReference type="Proteomes" id="UP001058860">
    <property type="component" value="Chromosome"/>
</dbReference>
<dbReference type="InterPro" id="IPR008948">
    <property type="entry name" value="L-Aspartase-like"/>
</dbReference>
<evidence type="ECO:0000256" key="7">
    <source>
        <dbReference type="ARBA" id="ARBA00024477"/>
    </source>
</evidence>
<dbReference type="EC" id="4.3.2.2" evidence="4 10"/>
<evidence type="ECO:0000256" key="11">
    <source>
        <dbReference type="RuleBase" id="RU361172"/>
    </source>
</evidence>
<comment type="pathway">
    <text evidence="2 11">Purine metabolism; AMP biosynthesis via de novo pathway; AMP from IMP: step 2/2.</text>
</comment>
<evidence type="ECO:0000313" key="13">
    <source>
        <dbReference type="EMBL" id="UUY04986.1"/>
    </source>
</evidence>
<protein>
    <recommendedName>
        <fullName evidence="5 10">Adenylosuccinate lyase</fullName>
        <shortName evidence="11">ASL</shortName>
        <ecNumber evidence="4 10">4.3.2.2</ecNumber>
    </recommendedName>
    <alternativeName>
        <fullName evidence="8 11">Adenylosuccinase</fullName>
    </alternativeName>
</protein>
<evidence type="ECO:0000256" key="8">
    <source>
        <dbReference type="ARBA" id="ARBA00030717"/>
    </source>
</evidence>
<dbReference type="SMART" id="SM00998">
    <property type="entry name" value="ADSL_C"/>
    <property type="match status" value="1"/>
</dbReference>
<dbReference type="Gene3D" id="1.20.200.10">
    <property type="entry name" value="Fumarase/aspartase (Central domain)"/>
    <property type="match status" value="1"/>
</dbReference>
<reference evidence="14" key="1">
    <citation type="submission" date="2021-11" db="EMBL/GenBank/DDBJ databases">
        <title>Cultivation dependent microbiological survey of springs from the worlds oldest radium mine currently devoted to the extraction of radon-saturated water.</title>
        <authorList>
            <person name="Kapinusova G."/>
            <person name="Smrhova T."/>
            <person name="Strejcek M."/>
            <person name="Suman J."/>
            <person name="Jani K."/>
            <person name="Pajer P."/>
            <person name="Uhlik O."/>
        </authorList>
    </citation>
    <scope>NUCLEOTIDE SEQUENCE [LARGE SCALE GENOMIC DNA]</scope>
    <source>
        <strain evidence="14">J379</strain>
    </source>
</reference>